<dbReference type="InterPro" id="IPR008814">
    <property type="entry name" value="Swp1"/>
</dbReference>
<name>A0A8H7ZLL4_9ASCO</name>
<protein>
    <recommendedName>
        <fullName evidence="9">Ribophorin II C-terminal domain-containing protein</fullName>
    </recommendedName>
</protein>
<dbReference type="PANTHER" id="PTHR12640:SF0">
    <property type="entry name" value="DOLICHYL-DIPHOSPHOOLIGOSACCHARIDE--PROTEIN GLYCOSYLTRANSFERASE SUBUNIT 2"/>
    <property type="match status" value="1"/>
</dbReference>
<organism evidence="10 11">
    <name type="scientific">Candida metapsilosis</name>
    <dbReference type="NCBI Taxonomy" id="273372"/>
    <lineage>
        <taxon>Eukaryota</taxon>
        <taxon>Fungi</taxon>
        <taxon>Dikarya</taxon>
        <taxon>Ascomycota</taxon>
        <taxon>Saccharomycotina</taxon>
        <taxon>Pichiomycetes</taxon>
        <taxon>Debaryomycetaceae</taxon>
        <taxon>Candida/Lodderomyces clade</taxon>
        <taxon>Candida</taxon>
    </lineage>
</organism>
<feature type="transmembrane region" description="Helical" evidence="7">
    <location>
        <begin position="246"/>
        <end position="268"/>
    </location>
</feature>
<keyword evidence="2 7" id="KW-0812">Transmembrane</keyword>
<evidence type="ECO:0000259" key="9">
    <source>
        <dbReference type="Pfam" id="PF25147"/>
    </source>
</evidence>
<evidence type="ECO:0000313" key="11">
    <source>
        <dbReference type="Proteomes" id="UP000669133"/>
    </source>
</evidence>
<keyword evidence="3 8" id="KW-0732">Signal</keyword>
<dbReference type="RefSeq" id="XP_067551142.1">
    <property type="nucleotide sequence ID" value="XM_067689831.1"/>
</dbReference>
<evidence type="ECO:0000256" key="8">
    <source>
        <dbReference type="SAM" id="SignalP"/>
    </source>
</evidence>
<evidence type="ECO:0000256" key="4">
    <source>
        <dbReference type="ARBA" id="ARBA00022824"/>
    </source>
</evidence>
<dbReference type="Pfam" id="PF25147">
    <property type="entry name" value="Ribophorin_II_C"/>
    <property type="match status" value="1"/>
</dbReference>
<feature type="domain" description="Ribophorin II C-terminal" evidence="9">
    <location>
        <begin position="165"/>
        <end position="271"/>
    </location>
</feature>
<feature type="transmembrane region" description="Helical" evidence="7">
    <location>
        <begin position="178"/>
        <end position="204"/>
    </location>
</feature>
<evidence type="ECO:0000256" key="7">
    <source>
        <dbReference type="SAM" id="Phobius"/>
    </source>
</evidence>
<accession>A0A8H7ZLL4</accession>
<dbReference type="UniPathway" id="UPA00378"/>
<dbReference type="AlphaFoldDB" id="A0A8H7ZLL4"/>
<dbReference type="GO" id="GO:0006487">
    <property type="term" value="P:protein N-linked glycosylation"/>
    <property type="evidence" value="ECO:0007669"/>
    <property type="project" value="TreeGrafter"/>
</dbReference>
<reference evidence="10 11" key="1">
    <citation type="submission" date="2020-12" db="EMBL/GenBank/DDBJ databases">
        <title>Effect of drift, selection, and recombination on the evolution of hybrid genomes in Candida yeast pathogens.</title>
        <authorList>
            <person name="Mixao V."/>
            <person name="Ksiezopolska E."/>
            <person name="Saus E."/>
            <person name="Boekhout T."/>
            <person name="Gacser A."/>
            <person name="Gabaldon T."/>
        </authorList>
    </citation>
    <scope>NUCLEOTIDE SEQUENCE [LARGE SCALE GENOMIC DNA]</scope>
    <source>
        <strain evidence="10 11">BP57</strain>
    </source>
</reference>
<keyword evidence="4" id="KW-0256">Endoplasmic reticulum</keyword>
<dbReference type="GeneID" id="93649748"/>
<dbReference type="InterPro" id="IPR056790">
    <property type="entry name" value="Ribophorin_II_C"/>
</dbReference>
<feature type="chain" id="PRO_5041285532" description="Ribophorin II C-terminal domain-containing protein" evidence="8">
    <location>
        <begin position="21"/>
        <end position="276"/>
    </location>
</feature>
<evidence type="ECO:0000256" key="2">
    <source>
        <dbReference type="ARBA" id="ARBA00022692"/>
    </source>
</evidence>
<evidence type="ECO:0000256" key="1">
    <source>
        <dbReference type="ARBA" id="ARBA00004477"/>
    </source>
</evidence>
<dbReference type="GO" id="GO:0008250">
    <property type="term" value="C:oligosaccharyltransferase complex"/>
    <property type="evidence" value="ECO:0007669"/>
    <property type="project" value="InterPro"/>
</dbReference>
<keyword evidence="11" id="KW-1185">Reference proteome</keyword>
<evidence type="ECO:0000256" key="5">
    <source>
        <dbReference type="ARBA" id="ARBA00022989"/>
    </source>
</evidence>
<evidence type="ECO:0000256" key="6">
    <source>
        <dbReference type="ARBA" id="ARBA00023136"/>
    </source>
</evidence>
<keyword evidence="6 7" id="KW-0472">Membrane</keyword>
<keyword evidence="5 7" id="KW-1133">Transmembrane helix</keyword>
<feature type="signal peptide" evidence="8">
    <location>
        <begin position="1"/>
        <end position="20"/>
    </location>
</feature>
<dbReference type="OrthoDB" id="432292at2759"/>
<proteinExistence type="predicted"/>
<gene>
    <name evidence="10" type="ORF">I9W82_001119</name>
</gene>
<sequence>MKLTSTISILTLAISSLSYATITGTISSGGKKVHFGEIETQEIKVLPIESAKDLIEIKLKNDKLNGQPEQIMLSLSDAYKSNVATHYIPQVNGENIKYSIKVNSIPEVLLSKSQLTLSLIIADTKGKFNQIKRLVDIKPASELSKPVKHDKKFSFGIQPEIHHIFKEDEKTVNPVVPVAFILVATATFLLLLGSWVGFIGLNNLFSTLKSTSSGQLLQNISFLMTLVGFEFNFAKYYLGQSIFTTLFYGFILSLSAVYFGSSVLRYLAQNRALEKQ</sequence>
<dbReference type="PANTHER" id="PTHR12640">
    <property type="entry name" value="RIBOPHORIN II"/>
    <property type="match status" value="1"/>
</dbReference>
<dbReference type="EMBL" id="JAEOAQ010000001">
    <property type="protein sequence ID" value="KAG5422026.1"/>
    <property type="molecule type" value="Genomic_DNA"/>
</dbReference>
<comment type="subcellular location">
    <subcellularLocation>
        <location evidence="1">Endoplasmic reticulum membrane</location>
        <topology evidence="1">Multi-pass membrane protein</topology>
    </subcellularLocation>
</comment>
<evidence type="ECO:0000313" key="10">
    <source>
        <dbReference type="EMBL" id="KAG5422026.1"/>
    </source>
</evidence>
<dbReference type="Proteomes" id="UP000669133">
    <property type="component" value="Unassembled WGS sequence"/>
</dbReference>
<comment type="caution">
    <text evidence="10">The sequence shown here is derived from an EMBL/GenBank/DDBJ whole genome shotgun (WGS) entry which is preliminary data.</text>
</comment>
<evidence type="ECO:0000256" key="3">
    <source>
        <dbReference type="ARBA" id="ARBA00022729"/>
    </source>
</evidence>